<feature type="transmembrane region" description="Helical" evidence="1">
    <location>
        <begin position="12"/>
        <end position="31"/>
    </location>
</feature>
<feature type="transmembrane region" description="Helical" evidence="1">
    <location>
        <begin position="38"/>
        <end position="60"/>
    </location>
</feature>
<comment type="caution">
    <text evidence="2">The sequence shown here is derived from an EMBL/GenBank/DDBJ whole genome shotgun (WGS) entry which is preliminary data.</text>
</comment>
<evidence type="ECO:0000313" key="2">
    <source>
        <dbReference type="EMBL" id="OGF31683.1"/>
    </source>
</evidence>
<feature type="transmembrane region" description="Helical" evidence="1">
    <location>
        <begin position="72"/>
        <end position="92"/>
    </location>
</feature>
<keyword evidence="1" id="KW-0472">Membrane</keyword>
<keyword evidence="1" id="KW-1133">Transmembrane helix</keyword>
<reference evidence="2 3" key="1">
    <citation type="journal article" date="2016" name="Nat. Commun.">
        <title>Thousands of microbial genomes shed light on interconnected biogeochemical processes in an aquifer system.</title>
        <authorList>
            <person name="Anantharaman K."/>
            <person name="Brown C.T."/>
            <person name="Hug L.A."/>
            <person name="Sharon I."/>
            <person name="Castelle C.J."/>
            <person name="Probst A.J."/>
            <person name="Thomas B.C."/>
            <person name="Singh A."/>
            <person name="Wilkins M.J."/>
            <person name="Karaoz U."/>
            <person name="Brodie E.L."/>
            <person name="Williams K.H."/>
            <person name="Hubbard S.S."/>
            <person name="Banfield J.F."/>
        </authorList>
    </citation>
    <scope>NUCLEOTIDE SEQUENCE [LARGE SCALE GENOMIC DNA]</scope>
</reference>
<sequence length="98" mass="10979">MDLDIIWTDTRTLARYIVILCLAGYFAFQYLQQKIGKFGLQLTAQLILVGIVGVSAEASLSQYNVDLTIPRILVAAYTFSSIYFALLIDTVINDRKVV</sequence>
<evidence type="ECO:0000313" key="3">
    <source>
        <dbReference type="Proteomes" id="UP000179001"/>
    </source>
</evidence>
<dbReference type="STRING" id="1798002.A2478_04305"/>
<evidence type="ECO:0000256" key="1">
    <source>
        <dbReference type="SAM" id="Phobius"/>
    </source>
</evidence>
<dbReference type="Proteomes" id="UP000179001">
    <property type="component" value="Unassembled WGS sequence"/>
</dbReference>
<keyword evidence="1" id="KW-0812">Transmembrane</keyword>
<accession>A0A1F5SZ05</accession>
<dbReference type="EMBL" id="MFGJ01000007">
    <property type="protein sequence ID" value="OGF31683.1"/>
    <property type="molecule type" value="Genomic_DNA"/>
</dbReference>
<gene>
    <name evidence="2" type="ORF">A2478_04305</name>
</gene>
<name>A0A1F5SZ05_9BACT</name>
<dbReference type="AlphaFoldDB" id="A0A1F5SZ05"/>
<proteinExistence type="predicted"/>
<protein>
    <submittedName>
        <fullName evidence="2">Uncharacterized protein</fullName>
    </submittedName>
</protein>
<organism evidence="2 3">
    <name type="scientific">Candidatus Falkowbacteria bacterium RIFOXYC2_FULL_36_12</name>
    <dbReference type="NCBI Taxonomy" id="1798002"/>
    <lineage>
        <taxon>Bacteria</taxon>
        <taxon>Candidatus Falkowiibacteriota</taxon>
    </lineage>
</organism>